<dbReference type="SUPFAM" id="SSF52172">
    <property type="entry name" value="CheY-like"/>
    <property type="match status" value="1"/>
</dbReference>
<dbReference type="GO" id="GO:0000160">
    <property type="term" value="P:phosphorelay signal transduction system"/>
    <property type="evidence" value="ECO:0007669"/>
    <property type="project" value="InterPro"/>
</dbReference>
<dbReference type="InterPro" id="IPR011006">
    <property type="entry name" value="CheY-like_superfamily"/>
</dbReference>
<feature type="domain" description="HTH luxR-type" evidence="6">
    <location>
        <begin position="144"/>
        <end position="210"/>
    </location>
</feature>
<dbReference type="InterPro" id="IPR000792">
    <property type="entry name" value="Tscrpt_reg_LuxR_C"/>
</dbReference>
<evidence type="ECO:0000313" key="9">
    <source>
        <dbReference type="Proteomes" id="UP000198412"/>
    </source>
</evidence>
<dbReference type="SMART" id="SM00421">
    <property type="entry name" value="HTH_LUXR"/>
    <property type="match status" value="1"/>
</dbReference>
<accession>A0A238YLV0</accession>
<name>A0A238YLV0_9FLAO</name>
<evidence type="ECO:0000313" key="8">
    <source>
        <dbReference type="EMBL" id="SNR71614.1"/>
    </source>
</evidence>
<evidence type="ECO:0000256" key="3">
    <source>
        <dbReference type="ARBA" id="ARBA00023125"/>
    </source>
</evidence>
<gene>
    <name evidence="8" type="ORF">SAMN04488111_2665</name>
</gene>
<keyword evidence="3" id="KW-0238">DNA-binding</keyword>
<evidence type="ECO:0000259" key="7">
    <source>
        <dbReference type="PROSITE" id="PS50110"/>
    </source>
</evidence>
<dbReference type="Pfam" id="PF00196">
    <property type="entry name" value="GerE"/>
    <property type="match status" value="1"/>
</dbReference>
<dbReference type="InterPro" id="IPR039420">
    <property type="entry name" value="WalR-like"/>
</dbReference>
<dbReference type="InterPro" id="IPR058245">
    <property type="entry name" value="NreC/VraR/RcsB-like_REC"/>
</dbReference>
<dbReference type="PANTHER" id="PTHR43214:SF41">
    <property type="entry name" value="NITRATE_NITRITE RESPONSE REGULATOR PROTEIN NARP"/>
    <property type="match status" value="1"/>
</dbReference>
<feature type="modified residue" description="4-aspartylphosphate" evidence="5">
    <location>
        <position position="58"/>
    </location>
</feature>
<proteinExistence type="predicted"/>
<dbReference type="AlphaFoldDB" id="A0A238YLV0"/>
<dbReference type="PANTHER" id="PTHR43214">
    <property type="entry name" value="TWO-COMPONENT RESPONSE REGULATOR"/>
    <property type="match status" value="1"/>
</dbReference>
<dbReference type="Pfam" id="PF00072">
    <property type="entry name" value="Response_reg"/>
    <property type="match status" value="1"/>
</dbReference>
<dbReference type="OrthoDB" id="9795108at2"/>
<dbReference type="PROSITE" id="PS50043">
    <property type="entry name" value="HTH_LUXR_2"/>
    <property type="match status" value="1"/>
</dbReference>
<dbReference type="GO" id="GO:0006355">
    <property type="term" value="P:regulation of DNA-templated transcription"/>
    <property type="evidence" value="ECO:0007669"/>
    <property type="project" value="InterPro"/>
</dbReference>
<dbReference type="RefSeq" id="WP_089378927.1">
    <property type="nucleotide sequence ID" value="NZ_FZNX01000004.1"/>
</dbReference>
<evidence type="ECO:0000256" key="5">
    <source>
        <dbReference type="PROSITE-ProRule" id="PRU00169"/>
    </source>
</evidence>
<dbReference type="CDD" id="cd06170">
    <property type="entry name" value="LuxR_C_like"/>
    <property type="match status" value="1"/>
</dbReference>
<feature type="domain" description="Response regulatory" evidence="7">
    <location>
        <begin position="8"/>
        <end position="123"/>
    </location>
</feature>
<dbReference type="Proteomes" id="UP000198412">
    <property type="component" value="Unassembled WGS sequence"/>
</dbReference>
<dbReference type="CDD" id="cd17535">
    <property type="entry name" value="REC_NarL-like"/>
    <property type="match status" value="1"/>
</dbReference>
<reference evidence="9" key="1">
    <citation type="submission" date="2017-06" db="EMBL/GenBank/DDBJ databases">
        <authorList>
            <person name="Varghese N."/>
            <person name="Submissions S."/>
        </authorList>
    </citation>
    <scope>NUCLEOTIDE SEQUENCE [LARGE SCALE GENOMIC DNA]</scope>
    <source>
        <strain evidence="9">DSM 27993</strain>
    </source>
</reference>
<sequence length="216" mass="24244">MSQTNNCTIVIADDHPMILKGLFEELTSNGYIVVGQGTNGLEALELILKLKPMLAILDIDMPFLNGFEVVKTAKDKNVETKFIIQSFHKEADYVMQAKSMQLKGYLLKEDSFIEIEKCIKAVLNNESYFSTSFESGFLQNMSKELQQLKLLTPSEITILKQIAQQITTSAIADGLGISVRTIEKHRSNIINKLNLKNESNSLTSWAILNRNTIITL</sequence>
<dbReference type="InterPro" id="IPR001789">
    <property type="entry name" value="Sig_transdc_resp-reg_receiver"/>
</dbReference>
<dbReference type="EMBL" id="FZNX01000004">
    <property type="protein sequence ID" value="SNR71614.1"/>
    <property type="molecule type" value="Genomic_DNA"/>
</dbReference>
<dbReference type="SMART" id="SM00448">
    <property type="entry name" value="REC"/>
    <property type="match status" value="1"/>
</dbReference>
<dbReference type="InterPro" id="IPR016032">
    <property type="entry name" value="Sig_transdc_resp-reg_C-effctor"/>
</dbReference>
<evidence type="ECO:0000256" key="4">
    <source>
        <dbReference type="ARBA" id="ARBA00023163"/>
    </source>
</evidence>
<dbReference type="SUPFAM" id="SSF46894">
    <property type="entry name" value="C-terminal effector domain of the bipartite response regulators"/>
    <property type="match status" value="1"/>
</dbReference>
<keyword evidence="4" id="KW-0804">Transcription</keyword>
<evidence type="ECO:0000259" key="6">
    <source>
        <dbReference type="PROSITE" id="PS50043"/>
    </source>
</evidence>
<keyword evidence="1 5" id="KW-0597">Phosphoprotein</keyword>
<protein>
    <submittedName>
        <fullName evidence="8">Two component transcriptional regulator, LuxR family</fullName>
    </submittedName>
</protein>
<evidence type="ECO:0000256" key="1">
    <source>
        <dbReference type="ARBA" id="ARBA00022553"/>
    </source>
</evidence>
<keyword evidence="2" id="KW-0805">Transcription regulation</keyword>
<dbReference type="GO" id="GO:0003677">
    <property type="term" value="F:DNA binding"/>
    <property type="evidence" value="ECO:0007669"/>
    <property type="project" value="UniProtKB-KW"/>
</dbReference>
<dbReference type="Gene3D" id="3.40.50.2300">
    <property type="match status" value="1"/>
</dbReference>
<dbReference type="PROSITE" id="PS50110">
    <property type="entry name" value="RESPONSE_REGULATORY"/>
    <property type="match status" value="1"/>
</dbReference>
<evidence type="ECO:0000256" key="2">
    <source>
        <dbReference type="ARBA" id="ARBA00023015"/>
    </source>
</evidence>
<organism evidence="8 9">
    <name type="scientific">Lutibacter flavus</name>
    <dbReference type="NCBI Taxonomy" id="691689"/>
    <lineage>
        <taxon>Bacteria</taxon>
        <taxon>Pseudomonadati</taxon>
        <taxon>Bacteroidota</taxon>
        <taxon>Flavobacteriia</taxon>
        <taxon>Flavobacteriales</taxon>
        <taxon>Flavobacteriaceae</taxon>
        <taxon>Lutibacter</taxon>
    </lineage>
</organism>
<keyword evidence="9" id="KW-1185">Reference proteome</keyword>
<dbReference type="PRINTS" id="PR00038">
    <property type="entry name" value="HTHLUXR"/>
</dbReference>